<protein>
    <recommendedName>
        <fullName evidence="9">WEB family protein</fullName>
    </recommendedName>
</protein>
<dbReference type="EMBL" id="JAATIP010000053">
    <property type="protein sequence ID" value="KAF4383219.1"/>
    <property type="molecule type" value="Genomic_DNA"/>
</dbReference>
<evidence type="ECO:0000256" key="3">
    <source>
        <dbReference type="SAM" id="Coils"/>
    </source>
</evidence>
<comment type="similarity">
    <text evidence="1">Belongs to the WEB family.</text>
</comment>
<keyword evidence="8" id="KW-1185">Reference proteome</keyword>
<evidence type="ECO:0000313" key="5">
    <source>
        <dbReference type="EMBL" id="KAF4371853.1"/>
    </source>
</evidence>
<accession>A0A7J6GM80</accession>
<evidence type="ECO:0000256" key="4">
    <source>
        <dbReference type="SAM" id="MobiDB-lite"/>
    </source>
</evidence>
<dbReference type="GO" id="GO:0005829">
    <property type="term" value="C:cytosol"/>
    <property type="evidence" value="ECO:0007669"/>
    <property type="project" value="TreeGrafter"/>
</dbReference>
<name>A0A7J6GM80_CANSA</name>
<reference evidence="7 8" key="1">
    <citation type="journal article" date="2020" name="bioRxiv">
        <title>Sequence and annotation of 42 cannabis genomes reveals extensive copy number variation in cannabinoid synthesis and pathogen resistance genes.</title>
        <authorList>
            <person name="Mckernan K.J."/>
            <person name="Helbert Y."/>
            <person name="Kane L.T."/>
            <person name="Ebling H."/>
            <person name="Zhang L."/>
            <person name="Liu B."/>
            <person name="Eaton Z."/>
            <person name="Mclaughlin S."/>
            <person name="Kingan S."/>
            <person name="Baybayan P."/>
            <person name="Concepcion G."/>
            <person name="Jordan M."/>
            <person name="Riva A."/>
            <person name="Barbazuk W."/>
            <person name="Harkins T."/>
        </authorList>
    </citation>
    <scope>NUCLEOTIDE SEQUENCE [LARGE SCALE GENOMIC DNA]</scope>
    <source>
        <strain evidence="7 8">cv. Jamaican Lion 4</strain>
        <strain evidence="5">Father</strain>
        <strain evidence="6">Mother</strain>
        <tissue evidence="6">Leaf</tissue>
    </source>
</reference>
<evidence type="ECO:0000313" key="8">
    <source>
        <dbReference type="Proteomes" id="UP000583929"/>
    </source>
</evidence>
<evidence type="ECO:0000256" key="1">
    <source>
        <dbReference type="ARBA" id="ARBA00005485"/>
    </source>
</evidence>
<feature type="coiled-coil region" evidence="3">
    <location>
        <begin position="72"/>
        <end position="127"/>
    </location>
</feature>
<evidence type="ECO:0000313" key="6">
    <source>
        <dbReference type="EMBL" id="KAF4383219.1"/>
    </source>
</evidence>
<dbReference type="EMBL" id="JAATIQ010000192">
    <property type="protein sequence ID" value="KAF4371853.1"/>
    <property type="molecule type" value="Genomic_DNA"/>
</dbReference>
<dbReference type="Proteomes" id="UP000525078">
    <property type="component" value="Unassembled WGS sequence"/>
</dbReference>
<comment type="caution">
    <text evidence="6">The sequence shown here is derived from an EMBL/GenBank/DDBJ whole genome shotgun (WGS) entry which is preliminary data.</text>
</comment>
<dbReference type="AlphaFoldDB" id="A0A7J6GM80"/>
<dbReference type="PANTHER" id="PTHR32054">
    <property type="entry name" value="HEAVY CHAIN, PUTATIVE, EXPRESSED-RELATED-RELATED"/>
    <property type="match status" value="1"/>
</dbReference>
<dbReference type="GO" id="GO:0009903">
    <property type="term" value="P:chloroplast avoidance movement"/>
    <property type="evidence" value="ECO:0007669"/>
    <property type="project" value="TreeGrafter"/>
</dbReference>
<dbReference type="Proteomes" id="UP000583929">
    <property type="component" value="Unassembled WGS sequence"/>
</dbReference>
<gene>
    <name evidence="6" type="ORF">F8388_009250</name>
    <name evidence="5" type="ORF">G4B88_016916</name>
</gene>
<proteinExistence type="inferred from homology"/>
<evidence type="ECO:0000256" key="2">
    <source>
        <dbReference type="ARBA" id="ARBA00023054"/>
    </source>
</evidence>
<evidence type="ECO:0008006" key="9">
    <source>
        <dbReference type="Google" id="ProtNLM"/>
    </source>
</evidence>
<dbReference type="PANTHER" id="PTHR32054:SF9">
    <property type="entry name" value="OS04G0116200 PROTEIN"/>
    <property type="match status" value="1"/>
</dbReference>
<organism evidence="6 7">
    <name type="scientific">Cannabis sativa</name>
    <name type="common">Hemp</name>
    <name type="synonym">Marijuana</name>
    <dbReference type="NCBI Taxonomy" id="3483"/>
    <lineage>
        <taxon>Eukaryota</taxon>
        <taxon>Viridiplantae</taxon>
        <taxon>Streptophyta</taxon>
        <taxon>Embryophyta</taxon>
        <taxon>Tracheophyta</taxon>
        <taxon>Spermatophyta</taxon>
        <taxon>Magnoliopsida</taxon>
        <taxon>eudicotyledons</taxon>
        <taxon>Gunneridae</taxon>
        <taxon>Pentapetalae</taxon>
        <taxon>rosids</taxon>
        <taxon>fabids</taxon>
        <taxon>Rosales</taxon>
        <taxon>Cannabaceae</taxon>
        <taxon>Cannabis</taxon>
    </lineage>
</organism>
<feature type="region of interest" description="Disordered" evidence="4">
    <location>
        <begin position="139"/>
        <end position="167"/>
    </location>
</feature>
<sequence length="226" mass="25775">MDGEYHQHQEHEQEGNLVIIGRAEIDTRAPFKSVREAVALFGEKVLVGEIYANKLKEIKAEEAEKGNGQSRIGALTLELENTKQSLEKAKEETNLMAYCINTLREELQEAKRELQKLKAVNPDIEDLKFIETPKRIEIKTEKSEDDDDDDGKGYFDHNRKRNVKFASPPSLAQVIVTSNEFGGDRRSPSMKKNKRKPLVPIIGWLFHNKKKGIQEIDQTSTLDARC</sequence>
<dbReference type="GO" id="GO:0009904">
    <property type="term" value="P:chloroplast accumulation movement"/>
    <property type="evidence" value="ECO:0007669"/>
    <property type="project" value="TreeGrafter"/>
</dbReference>
<evidence type="ECO:0000313" key="7">
    <source>
        <dbReference type="Proteomes" id="UP000525078"/>
    </source>
</evidence>
<keyword evidence="2 3" id="KW-0175">Coiled coil</keyword>